<reference evidence="12 13" key="1">
    <citation type="journal article" date="2016" name="Int. J. Syst. Evol. Microbiol.">
        <title>Paraphotobacterium marinum gen. nov., sp. nov., a member of the family Vibrionaceae, isolated from surface seawater.</title>
        <authorList>
            <person name="Huang Z."/>
            <person name="Dong C."/>
            <person name="Shao Z."/>
        </authorList>
    </citation>
    <scope>NUCLEOTIDE SEQUENCE [LARGE SCALE GENOMIC DNA]</scope>
    <source>
        <strain evidence="12 13">NSCS20N07D</strain>
    </source>
</reference>
<evidence type="ECO:0000313" key="12">
    <source>
        <dbReference type="EMBL" id="ASK79062.1"/>
    </source>
</evidence>
<keyword evidence="7 10" id="KW-0378">Hydrolase</keyword>
<comment type="pathway">
    <text evidence="10">Amino-acid biosynthesis; L-arginine biosynthesis; L-ornithine from N(2)-acetyl-L-ornithine (linear): step 1/1.</text>
</comment>
<comment type="cofactor">
    <cofactor evidence="10">
        <name>Zn(2+)</name>
        <dbReference type="ChEBI" id="CHEBI:29105"/>
    </cofactor>
    <cofactor evidence="10">
        <name>Co(2+)</name>
        <dbReference type="ChEBI" id="CHEBI:48828"/>
    </cofactor>
    <text evidence="10">Binds 2 Zn(2+) or Co(2+) ions per subunit.</text>
</comment>
<dbReference type="CDD" id="cd03894">
    <property type="entry name" value="M20_ArgE"/>
    <property type="match status" value="1"/>
</dbReference>
<feature type="binding site" evidence="10">
    <location>
        <position position="77"/>
    </location>
    <ligand>
        <name>Zn(2+)</name>
        <dbReference type="ChEBI" id="CHEBI:29105"/>
        <label>1</label>
    </ligand>
</feature>
<evidence type="ECO:0000256" key="5">
    <source>
        <dbReference type="ARBA" id="ARBA00022605"/>
    </source>
</evidence>
<keyword evidence="6 10" id="KW-0479">Metal-binding</keyword>
<dbReference type="RefSeq" id="WP_089073970.1">
    <property type="nucleotide sequence ID" value="NZ_CBCSAM010000002.1"/>
</dbReference>
<evidence type="ECO:0000256" key="10">
    <source>
        <dbReference type="HAMAP-Rule" id="MF_01108"/>
    </source>
</evidence>
<dbReference type="EMBL" id="CP022356">
    <property type="protein sequence ID" value="ASK79062.1"/>
    <property type="molecule type" value="Genomic_DNA"/>
</dbReference>
<keyword evidence="8 10" id="KW-0862">Zinc</keyword>
<dbReference type="GO" id="GO:0006526">
    <property type="term" value="P:L-arginine biosynthetic process"/>
    <property type="evidence" value="ECO:0007669"/>
    <property type="project" value="UniProtKB-UniRule"/>
</dbReference>
<keyword evidence="5 10" id="KW-0028">Amino-acid biosynthesis</keyword>
<feature type="binding site" evidence="10">
    <location>
        <position position="355"/>
    </location>
    <ligand>
        <name>Zn(2+)</name>
        <dbReference type="ChEBI" id="CHEBI:29105"/>
        <label>2</label>
    </ligand>
</feature>
<evidence type="ECO:0000256" key="6">
    <source>
        <dbReference type="ARBA" id="ARBA00022723"/>
    </source>
</evidence>
<dbReference type="PANTHER" id="PTHR43808:SF1">
    <property type="entry name" value="ACETYLORNITHINE DEACETYLASE"/>
    <property type="match status" value="1"/>
</dbReference>
<evidence type="ECO:0000256" key="2">
    <source>
        <dbReference type="ARBA" id="ARBA00005691"/>
    </source>
</evidence>
<dbReference type="KEGG" id="pmai:CF386_08310"/>
<keyword evidence="9 10" id="KW-0170">Cobalt</keyword>
<evidence type="ECO:0000256" key="1">
    <source>
        <dbReference type="ARBA" id="ARBA00004496"/>
    </source>
</evidence>
<feature type="domain" description="Peptidase M20 dimerisation" evidence="11">
    <location>
        <begin position="176"/>
        <end position="287"/>
    </location>
</feature>
<protein>
    <recommendedName>
        <fullName evidence="10">Acetylornithine deacetylase</fullName>
        <shortName evidence="10">AO</shortName>
        <shortName evidence="10">Acetylornithinase</shortName>
        <ecNumber evidence="10">3.5.1.16</ecNumber>
    </recommendedName>
    <alternativeName>
        <fullName evidence="10">N-acetylornithinase</fullName>
        <shortName evidence="10">NAO</shortName>
    </alternativeName>
</protein>
<dbReference type="InterPro" id="IPR036264">
    <property type="entry name" value="Bact_exopeptidase_dim_dom"/>
</dbReference>
<keyword evidence="4 10" id="KW-0055">Arginine biosynthesis</keyword>
<dbReference type="PROSITE" id="PS00759">
    <property type="entry name" value="ARGE_DAPE_CPG2_2"/>
    <property type="match status" value="1"/>
</dbReference>
<dbReference type="InterPro" id="IPR002933">
    <property type="entry name" value="Peptidase_M20"/>
</dbReference>
<gene>
    <name evidence="10" type="primary">argE</name>
    <name evidence="12" type="ORF">CF386_08310</name>
</gene>
<organism evidence="12 13">
    <name type="scientific">Paraphotobacterium marinum</name>
    <dbReference type="NCBI Taxonomy" id="1755811"/>
    <lineage>
        <taxon>Bacteria</taxon>
        <taxon>Pseudomonadati</taxon>
        <taxon>Pseudomonadota</taxon>
        <taxon>Gammaproteobacteria</taxon>
        <taxon>Vibrionales</taxon>
        <taxon>Vibrionaceae</taxon>
        <taxon>Paraphotobacterium</taxon>
    </lineage>
</organism>
<dbReference type="GO" id="GO:0008777">
    <property type="term" value="F:acetylornithine deacetylase activity"/>
    <property type="evidence" value="ECO:0007669"/>
    <property type="project" value="UniProtKB-UniRule"/>
</dbReference>
<feature type="binding site" evidence="10">
    <location>
        <position position="144"/>
    </location>
    <ligand>
        <name>Zn(2+)</name>
        <dbReference type="ChEBI" id="CHEBI:29105"/>
        <label>2</label>
    </ligand>
</feature>
<evidence type="ECO:0000256" key="3">
    <source>
        <dbReference type="ARBA" id="ARBA00022490"/>
    </source>
</evidence>
<dbReference type="AlphaFoldDB" id="A0A220VFV0"/>
<feature type="active site" evidence="10">
    <location>
        <position position="143"/>
    </location>
</feature>
<dbReference type="FunFam" id="3.30.70.360:FF:000003">
    <property type="entry name" value="Acetylornithine deacetylase"/>
    <property type="match status" value="1"/>
</dbReference>
<evidence type="ECO:0000256" key="7">
    <source>
        <dbReference type="ARBA" id="ARBA00022801"/>
    </source>
</evidence>
<feature type="active site" evidence="10">
    <location>
        <position position="79"/>
    </location>
</feature>
<dbReference type="InterPro" id="IPR011650">
    <property type="entry name" value="Peptidase_M20_dimer"/>
</dbReference>
<feature type="binding site" evidence="10">
    <location>
        <position position="168"/>
    </location>
    <ligand>
        <name>Zn(2+)</name>
        <dbReference type="ChEBI" id="CHEBI:29105"/>
        <label>1</label>
    </ligand>
</feature>
<dbReference type="Gene3D" id="3.30.70.360">
    <property type="match status" value="1"/>
</dbReference>
<comment type="subcellular location">
    <subcellularLocation>
        <location evidence="1 10">Cytoplasm</location>
    </subcellularLocation>
</comment>
<dbReference type="NCBIfam" id="NF003474">
    <property type="entry name" value="PRK05111.1"/>
    <property type="match status" value="1"/>
</dbReference>
<dbReference type="PANTHER" id="PTHR43808">
    <property type="entry name" value="ACETYLORNITHINE DEACETYLASE"/>
    <property type="match status" value="1"/>
</dbReference>
<dbReference type="GO" id="GO:0008270">
    <property type="term" value="F:zinc ion binding"/>
    <property type="evidence" value="ECO:0007669"/>
    <property type="project" value="UniProtKB-UniRule"/>
</dbReference>
<dbReference type="HAMAP" id="MF_01108">
    <property type="entry name" value="ArgE"/>
    <property type="match status" value="1"/>
</dbReference>
<name>A0A220VFV0_9GAMM</name>
<dbReference type="SUPFAM" id="SSF55031">
    <property type="entry name" value="Bacterial exopeptidase dimerisation domain"/>
    <property type="match status" value="1"/>
</dbReference>
<dbReference type="NCBIfam" id="TIGR01892">
    <property type="entry name" value="AcOrn-deacetyl"/>
    <property type="match status" value="1"/>
</dbReference>
<dbReference type="EC" id="3.5.1.16" evidence="10"/>
<evidence type="ECO:0000256" key="8">
    <source>
        <dbReference type="ARBA" id="ARBA00022833"/>
    </source>
</evidence>
<comment type="similarity">
    <text evidence="2 10">Belongs to the peptidase M20A family. ArgE subfamily.</text>
</comment>
<keyword evidence="3 10" id="KW-0963">Cytoplasm</keyword>
<dbReference type="SUPFAM" id="SSF53187">
    <property type="entry name" value="Zn-dependent exopeptidases"/>
    <property type="match status" value="1"/>
</dbReference>
<dbReference type="Gene3D" id="3.40.630.10">
    <property type="entry name" value="Zn peptidases"/>
    <property type="match status" value="1"/>
</dbReference>
<dbReference type="UniPathway" id="UPA00068">
    <property type="reaction ID" value="UER00110"/>
</dbReference>
<evidence type="ECO:0000259" key="11">
    <source>
        <dbReference type="Pfam" id="PF07687"/>
    </source>
</evidence>
<comment type="catalytic activity">
    <reaction evidence="10">
        <text>N(2)-acetyl-L-ornithine + H2O = L-ornithine + acetate</text>
        <dbReference type="Rhea" id="RHEA:15941"/>
        <dbReference type="ChEBI" id="CHEBI:15377"/>
        <dbReference type="ChEBI" id="CHEBI:30089"/>
        <dbReference type="ChEBI" id="CHEBI:46911"/>
        <dbReference type="ChEBI" id="CHEBI:57805"/>
        <dbReference type="EC" id="3.5.1.16"/>
    </reaction>
</comment>
<dbReference type="OrthoDB" id="3665926at2"/>
<evidence type="ECO:0000256" key="4">
    <source>
        <dbReference type="ARBA" id="ARBA00022571"/>
    </source>
</evidence>
<dbReference type="InterPro" id="IPR050072">
    <property type="entry name" value="Peptidase_M20A"/>
</dbReference>
<comment type="subunit">
    <text evidence="10">Homodimer.</text>
</comment>
<dbReference type="GO" id="GO:0005737">
    <property type="term" value="C:cytoplasm"/>
    <property type="evidence" value="ECO:0007669"/>
    <property type="project" value="UniProtKB-SubCell"/>
</dbReference>
<dbReference type="Proteomes" id="UP000242175">
    <property type="component" value="Chromosome small"/>
</dbReference>
<sequence length="382" mass="42267">MKKNFLEMYKNLISTPSISGLTGQINQSNLSIVNLLANWLNDLGFDCQINPLKTEKDKYNLIAKRGSGSGGLMLAGHTDTVSYDEHLWSTDPFKLIEKDNKLFGLGSIDMKGFFAFIIQSINKIDQENKSQKQPLIILATADEETTMAGAREIAKDSNLKPKFCIIGEPTNMKPIYMHKGHLSVALKVIGKSGHSSEPGKGLNAIEVMHKVIANLIQLKMDLAEKYNNPHFCVPQPTLNFGHIHGGDNANRICGCCELHMDIRPIPGLSIKELECLIFNAIKPINNQYPNSVRVINLHEPIPAFTGHADSELVLLSEKLSGNKSQSVNYCTEAPFLATLGCETIVMGPGSIEQAHQANEFLDMAMIKPTLNILEKMIYQICY</sequence>
<accession>A0A220VFV0</accession>
<evidence type="ECO:0000313" key="13">
    <source>
        <dbReference type="Proteomes" id="UP000242175"/>
    </source>
</evidence>
<dbReference type="Pfam" id="PF07687">
    <property type="entry name" value="M20_dimer"/>
    <property type="match status" value="1"/>
</dbReference>
<proteinExistence type="inferred from homology"/>
<comment type="cofactor">
    <cofactor evidence="10">
        <name>glutathione</name>
        <dbReference type="ChEBI" id="CHEBI:57925"/>
    </cofactor>
</comment>
<feature type="binding site" evidence="10">
    <location>
        <position position="109"/>
    </location>
    <ligand>
        <name>Zn(2+)</name>
        <dbReference type="ChEBI" id="CHEBI:29105"/>
        <label>2</label>
    </ligand>
</feature>
<feature type="binding site" evidence="10">
    <location>
        <position position="109"/>
    </location>
    <ligand>
        <name>Zn(2+)</name>
        <dbReference type="ChEBI" id="CHEBI:29105"/>
        <label>1</label>
    </ligand>
</feature>
<dbReference type="InterPro" id="IPR001261">
    <property type="entry name" value="ArgE/DapE_CS"/>
</dbReference>
<keyword evidence="13" id="KW-1185">Reference proteome</keyword>
<comment type="function">
    <text evidence="10">Catalyzes the hydrolysis of the amide bond of N(2)-acetylated L-amino acids. Cleaves the acetyl group from N-acetyl-L-ornithine to form L-ornithine, an intermediate in L-arginine biosynthesis pathway, and a branchpoint in the synthesis of polyamines.</text>
</comment>
<evidence type="ECO:0000256" key="9">
    <source>
        <dbReference type="ARBA" id="ARBA00023285"/>
    </source>
</evidence>
<dbReference type="InterPro" id="IPR010169">
    <property type="entry name" value="AcOrn-deacetyl"/>
</dbReference>
<dbReference type="PROSITE" id="PS00758">
    <property type="entry name" value="ARGE_DAPE_CPG2_1"/>
    <property type="match status" value="1"/>
</dbReference>
<dbReference type="Pfam" id="PF01546">
    <property type="entry name" value="Peptidase_M20"/>
    <property type="match status" value="1"/>
</dbReference>